<dbReference type="InterPro" id="IPR006195">
    <property type="entry name" value="aa-tRNA-synth_II"/>
</dbReference>
<accession>A0AAV2TQL7</accession>
<gene>
    <name evidence="11" type="ORF">CDAUBV1_LOCUS13547</name>
</gene>
<keyword evidence="5" id="KW-0648">Protein biosynthesis</keyword>
<dbReference type="GO" id="GO:0005524">
    <property type="term" value="F:ATP binding"/>
    <property type="evidence" value="ECO:0007669"/>
    <property type="project" value="UniProtKB-KW"/>
</dbReference>
<dbReference type="AlphaFoldDB" id="A0AAV2TQL7"/>
<evidence type="ECO:0000256" key="3">
    <source>
        <dbReference type="ARBA" id="ARBA00022741"/>
    </source>
</evidence>
<dbReference type="Pfam" id="PF00587">
    <property type="entry name" value="tRNA-synt_2b"/>
    <property type="match status" value="1"/>
</dbReference>
<dbReference type="CDD" id="cd00779">
    <property type="entry name" value="ProRS_core_prok"/>
    <property type="match status" value="1"/>
</dbReference>
<dbReference type="PANTHER" id="PTHR42753">
    <property type="entry name" value="MITOCHONDRIAL RIBOSOME PROTEIN L39/PROLYL-TRNA LIGASE FAMILY MEMBER"/>
    <property type="match status" value="1"/>
</dbReference>
<dbReference type="InterPro" id="IPR002314">
    <property type="entry name" value="aa-tRNA-synt_IIb"/>
</dbReference>
<dbReference type="PANTHER" id="PTHR42753:SF10">
    <property type="entry name" value="PROLINE--TRNA LIGASE, MITOCHONDRIAL-RELATED"/>
    <property type="match status" value="1"/>
</dbReference>
<evidence type="ECO:0000256" key="7">
    <source>
        <dbReference type="ARBA" id="ARBA00029731"/>
    </source>
</evidence>
<evidence type="ECO:0000256" key="8">
    <source>
        <dbReference type="ARBA" id="ARBA00047671"/>
    </source>
</evidence>
<sequence>MNLRIFSPFSRCIRHPASVFPTARDPCLSQKLLSYTGMTSPSSKGIFILWPLLNRSLEKLVRIIDQAMIEIGAQKIVLPALGDRTLWDMSGRWDGHSGGHFTLSDRTGKDYCLQPTHEEEITAFVGSLDLSQKNLPLRLYQISTKFRDELHPKHGILRGREFLMKDLYSFDSSLPSAEETYRQVCSTYSALFKKLKLPVLKVRADSGNIGGSMSHEFHIPASIGEDTLMFCPKCRGGFNSELKNPDRKLICTVGECPHSLEETNGIEVAHCFLLGQRYSKCFNSTFSSPTGKRLFEMGCFGIGVTRLLAASVEYLSAAAFPTLPKDQITEVRWPPGLAPFGGAIALQKESAKDALTKQELAFLLDFLSRTPNGTDFTPQSFGDIVVDDRTDLSLGRKVVDLKRLGIPWIVVAKSRKEHELIDVYANRSYRANLDQVRMALQDPTNFNPSTLPKWESGENRQSAESTR</sequence>
<dbReference type="InterPro" id="IPR050062">
    <property type="entry name" value="Pro-tRNA_synthetase"/>
</dbReference>
<proteinExistence type="predicted"/>
<evidence type="ECO:0000256" key="9">
    <source>
        <dbReference type="SAM" id="MobiDB-lite"/>
    </source>
</evidence>
<protein>
    <recommendedName>
        <fullName evidence="1">proline--tRNA ligase</fullName>
        <ecNumber evidence="1">6.1.1.15</ecNumber>
    </recommendedName>
    <alternativeName>
        <fullName evidence="7">Prolyl-tRNA synthetase</fullName>
    </alternativeName>
</protein>
<dbReference type="EC" id="6.1.1.15" evidence="1"/>
<dbReference type="GO" id="GO:0006433">
    <property type="term" value="P:prolyl-tRNA aminoacylation"/>
    <property type="evidence" value="ECO:0007669"/>
    <property type="project" value="InterPro"/>
</dbReference>
<dbReference type="Gene3D" id="3.30.930.10">
    <property type="entry name" value="Bira Bifunctional Protein, Domain 2"/>
    <property type="match status" value="1"/>
</dbReference>
<dbReference type="GO" id="GO:0004827">
    <property type="term" value="F:proline-tRNA ligase activity"/>
    <property type="evidence" value="ECO:0007669"/>
    <property type="project" value="UniProtKB-EC"/>
</dbReference>
<dbReference type="GO" id="GO:0005739">
    <property type="term" value="C:mitochondrion"/>
    <property type="evidence" value="ECO:0007669"/>
    <property type="project" value="TreeGrafter"/>
</dbReference>
<keyword evidence="4" id="KW-0067">ATP-binding</keyword>
<feature type="domain" description="Aminoacyl-transfer RNA synthetases class-II family profile" evidence="10">
    <location>
        <begin position="58"/>
        <end position="321"/>
    </location>
</feature>
<feature type="region of interest" description="Disordered" evidence="9">
    <location>
        <begin position="442"/>
        <end position="467"/>
    </location>
</feature>
<evidence type="ECO:0000256" key="4">
    <source>
        <dbReference type="ARBA" id="ARBA00022840"/>
    </source>
</evidence>
<evidence type="ECO:0000256" key="2">
    <source>
        <dbReference type="ARBA" id="ARBA00022598"/>
    </source>
</evidence>
<comment type="catalytic activity">
    <reaction evidence="8">
        <text>tRNA(Pro) + L-proline + ATP = L-prolyl-tRNA(Pro) + AMP + diphosphate</text>
        <dbReference type="Rhea" id="RHEA:14305"/>
        <dbReference type="Rhea" id="RHEA-COMP:9700"/>
        <dbReference type="Rhea" id="RHEA-COMP:9702"/>
        <dbReference type="ChEBI" id="CHEBI:30616"/>
        <dbReference type="ChEBI" id="CHEBI:33019"/>
        <dbReference type="ChEBI" id="CHEBI:60039"/>
        <dbReference type="ChEBI" id="CHEBI:78442"/>
        <dbReference type="ChEBI" id="CHEBI:78532"/>
        <dbReference type="ChEBI" id="CHEBI:456215"/>
        <dbReference type="EC" id="6.1.1.15"/>
    </reaction>
</comment>
<dbReference type="PROSITE" id="PS50862">
    <property type="entry name" value="AA_TRNA_LIGASE_II"/>
    <property type="match status" value="1"/>
</dbReference>
<organism evidence="11 12">
    <name type="scientific">Calicophoron daubneyi</name>
    <name type="common">Rumen fluke</name>
    <name type="synonym">Paramphistomum daubneyi</name>
    <dbReference type="NCBI Taxonomy" id="300641"/>
    <lineage>
        <taxon>Eukaryota</taxon>
        <taxon>Metazoa</taxon>
        <taxon>Spiralia</taxon>
        <taxon>Lophotrochozoa</taxon>
        <taxon>Platyhelminthes</taxon>
        <taxon>Trematoda</taxon>
        <taxon>Digenea</taxon>
        <taxon>Plagiorchiida</taxon>
        <taxon>Pronocephalata</taxon>
        <taxon>Paramphistomoidea</taxon>
        <taxon>Paramphistomidae</taxon>
        <taxon>Calicophoron</taxon>
    </lineage>
</organism>
<evidence type="ECO:0000313" key="11">
    <source>
        <dbReference type="EMBL" id="CAL5138737.1"/>
    </source>
</evidence>
<reference evidence="11" key="1">
    <citation type="submission" date="2024-06" db="EMBL/GenBank/DDBJ databases">
        <authorList>
            <person name="Liu X."/>
            <person name="Lenzi L."/>
            <person name="Haldenby T S."/>
            <person name="Uol C."/>
        </authorList>
    </citation>
    <scope>NUCLEOTIDE SEQUENCE</scope>
</reference>
<evidence type="ECO:0000313" key="12">
    <source>
        <dbReference type="Proteomes" id="UP001497525"/>
    </source>
</evidence>
<evidence type="ECO:0000256" key="1">
    <source>
        <dbReference type="ARBA" id="ARBA00012831"/>
    </source>
</evidence>
<name>A0AAV2TQL7_CALDB</name>
<keyword evidence="3" id="KW-0547">Nucleotide-binding</keyword>
<dbReference type="InterPro" id="IPR045864">
    <property type="entry name" value="aa-tRNA-synth_II/BPL/LPL"/>
</dbReference>
<dbReference type="EMBL" id="CAXLJL010000523">
    <property type="protein sequence ID" value="CAL5138737.1"/>
    <property type="molecule type" value="Genomic_DNA"/>
</dbReference>
<comment type="caution">
    <text evidence="11">The sequence shown here is derived from an EMBL/GenBank/DDBJ whole genome shotgun (WGS) entry which is preliminary data.</text>
</comment>
<evidence type="ECO:0000256" key="5">
    <source>
        <dbReference type="ARBA" id="ARBA00022917"/>
    </source>
</evidence>
<keyword evidence="6" id="KW-0030">Aminoacyl-tRNA synthetase</keyword>
<dbReference type="InterPro" id="IPR002316">
    <property type="entry name" value="Pro-tRNA-ligase_IIa"/>
</dbReference>
<dbReference type="SUPFAM" id="SSF55681">
    <property type="entry name" value="Class II aaRS and biotin synthetases"/>
    <property type="match status" value="1"/>
</dbReference>
<evidence type="ECO:0000256" key="6">
    <source>
        <dbReference type="ARBA" id="ARBA00023146"/>
    </source>
</evidence>
<keyword evidence="2" id="KW-0436">Ligase</keyword>
<dbReference type="Proteomes" id="UP001497525">
    <property type="component" value="Unassembled WGS sequence"/>
</dbReference>
<dbReference type="PRINTS" id="PR01046">
    <property type="entry name" value="TRNASYNTHPRO"/>
</dbReference>
<dbReference type="Gene3D" id="3.40.50.800">
    <property type="entry name" value="Anticodon-binding domain"/>
    <property type="match status" value="1"/>
</dbReference>
<dbReference type="InterPro" id="IPR036621">
    <property type="entry name" value="Anticodon-bd_dom_sf"/>
</dbReference>
<evidence type="ECO:0000259" key="10">
    <source>
        <dbReference type="PROSITE" id="PS50862"/>
    </source>
</evidence>
<dbReference type="InterPro" id="IPR033730">
    <property type="entry name" value="ProRS_core_prok"/>
</dbReference>